<organism evidence="1 2">
    <name type="scientific">Striga asiatica</name>
    <name type="common">Asiatic witchweed</name>
    <name type="synonym">Buchnera asiatica</name>
    <dbReference type="NCBI Taxonomy" id="4170"/>
    <lineage>
        <taxon>Eukaryota</taxon>
        <taxon>Viridiplantae</taxon>
        <taxon>Streptophyta</taxon>
        <taxon>Embryophyta</taxon>
        <taxon>Tracheophyta</taxon>
        <taxon>Spermatophyta</taxon>
        <taxon>Magnoliopsida</taxon>
        <taxon>eudicotyledons</taxon>
        <taxon>Gunneridae</taxon>
        <taxon>Pentapetalae</taxon>
        <taxon>asterids</taxon>
        <taxon>lamiids</taxon>
        <taxon>Lamiales</taxon>
        <taxon>Orobanchaceae</taxon>
        <taxon>Buchnereae</taxon>
        <taxon>Striga</taxon>
    </lineage>
</organism>
<keyword evidence="1" id="KW-0808">Transferase</keyword>
<protein>
    <submittedName>
        <fullName evidence="1">4-hydroxybenzoate octaprenyltransferase</fullName>
    </submittedName>
</protein>
<dbReference type="EMBL" id="BKCP01008626">
    <property type="protein sequence ID" value="GER49463.1"/>
    <property type="molecule type" value="Genomic_DNA"/>
</dbReference>
<proteinExistence type="predicted"/>
<name>A0A5A7QVT3_STRAF</name>
<sequence>FESLAFSCSLKLIQFFAPRIKTPLFILQLQVQHLLFDENPLDVLPRNALQLSLTFTESVMKFILLFKHSSERKGLLILTQILVFQVNLLDQVTHDTIPLLGKLRDHLQLPITAQSSSPAKQPKRIILPLDPFLSVMPLSLKPLFKLHSIQIAIAVKSHNDLIDFSEYLDRRRPVPRELLHPIAALLFCREIL</sequence>
<dbReference type="Proteomes" id="UP000325081">
    <property type="component" value="Unassembled WGS sequence"/>
</dbReference>
<reference evidence="2" key="1">
    <citation type="journal article" date="2019" name="Curr. Biol.">
        <title>Genome Sequence of Striga asiatica Provides Insight into the Evolution of Plant Parasitism.</title>
        <authorList>
            <person name="Yoshida S."/>
            <person name="Kim S."/>
            <person name="Wafula E.K."/>
            <person name="Tanskanen J."/>
            <person name="Kim Y.M."/>
            <person name="Honaas L."/>
            <person name="Yang Z."/>
            <person name="Spallek T."/>
            <person name="Conn C.E."/>
            <person name="Ichihashi Y."/>
            <person name="Cheong K."/>
            <person name="Cui S."/>
            <person name="Der J.P."/>
            <person name="Gundlach H."/>
            <person name="Jiao Y."/>
            <person name="Hori C."/>
            <person name="Ishida J.K."/>
            <person name="Kasahara H."/>
            <person name="Kiba T."/>
            <person name="Kim M.S."/>
            <person name="Koo N."/>
            <person name="Laohavisit A."/>
            <person name="Lee Y.H."/>
            <person name="Lumba S."/>
            <person name="McCourt P."/>
            <person name="Mortimer J.C."/>
            <person name="Mutuku J.M."/>
            <person name="Nomura T."/>
            <person name="Sasaki-Sekimoto Y."/>
            <person name="Seto Y."/>
            <person name="Wang Y."/>
            <person name="Wakatake T."/>
            <person name="Sakakibara H."/>
            <person name="Demura T."/>
            <person name="Yamaguchi S."/>
            <person name="Yoneyama K."/>
            <person name="Manabe R.I."/>
            <person name="Nelson D.C."/>
            <person name="Schulman A.H."/>
            <person name="Timko M.P."/>
            <person name="dePamphilis C.W."/>
            <person name="Choi D."/>
            <person name="Shirasu K."/>
        </authorList>
    </citation>
    <scope>NUCLEOTIDE SEQUENCE [LARGE SCALE GENOMIC DNA]</scope>
    <source>
        <strain evidence="2">cv. UVA1</strain>
    </source>
</reference>
<evidence type="ECO:0000313" key="2">
    <source>
        <dbReference type="Proteomes" id="UP000325081"/>
    </source>
</evidence>
<keyword evidence="2" id="KW-1185">Reference proteome</keyword>
<comment type="caution">
    <text evidence="1">The sequence shown here is derived from an EMBL/GenBank/DDBJ whole genome shotgun (WGS) entry which is preliminary data.</text>
</comment>
<evidence type="ECO:0000313" key="1">
    <source>
        <dbReference type="EMBL" id="GER49463.1"/>
    </source>
</evidence>
<accession>A0A5A7QVT3</accession>
<feature type="non-terminal residue" evidence="1">
    <location>
        <position position="1"/>
    </location>
</feature>
<gene>
    <name evidence="1" type="ORF">STAS_26714</name>
</gene>
<dbReference type="AlphaFoldDB" id="A0A5A7QVT3"/>
<dbReference type="GO" id="GO:0016740">
    <property type="term" value="F:transferase activity"/>
    <property type="evidence" value="ECO:0007669"/>
    <property type="project" value="UniProtKB-KW"/>
</dbReference>